<protein>
    <submittedName>
        <fullName evidence="9">Raffinose/stachyose/melibiose transport system permease protein</fullName>
    </submittedName>
</protein>
<feature type="transmembrane region" description="Helical" evidence="7">
    <location>
        <begin position="152"/>
        <end position="174"/>
    </location>
</feature>
<reference evidence="9 10" key="1">
    <citation type="submission" date="2018-11" db="EMBL/GenBank/DDBJ databases">
        <title>Genomic Encyclopedia of Type Strains, Phase IV (KMG-IV): sequencing the most valuable type-strain genomes for metagenomic binning, comparative biology and taxonomic classification.</title>
        <authorList>
            <person name="Goeker M."/>
        </authorList>
    </citation>
    <scope>NUCLEOTIDE SEQUENCE [LARGE SCALE GENOMIC DNA]</scope>
    <source>
        <strain evidence="9 10">DSM 29158</strain>
    </source>
</reference>
<dbReference type="PANTHER" id="PTHR30193:SF37">
    <property type="entry name" value="INNER MEMBRANE ABC TRANSPORTER PERMEASE PROTEIN YCJO"/>
    <property type="match status" value="1"/>
</dbReference>
<proteinExistence type="inferred from homology"/>
<dbReference type="Proteomes" id="UP000277108">
    <property type="component" value="Unassembled WGS sequence"/>
</dbReference>
<evidence type="ECO:0000259" key="8">
    <source>
        <dbReference type="PROSITE" id="PS50928"/>
    </source>
</evidence>
<gene>
    <name evidence="9" type="ORF">EDD62_0284</name>
</gene>
<comment type="similarity">
    <text evidence="7">Belongs to the binding-protein-dependent transport system permease family.</text>
</comment>
<sequence>MKTKSMIYWLFVLPVIVALSIVIIIPFVYGIYFSFTDWNGDVTSSPNFVGFDNYLGLINDETFVHSLFFTFKYSIASVIFINIIGLSLALLVTSNIKTRNFLRTIFFMPNLIGGLILGFIWQFIFTKVFASIGEFIGNESLQSWLSDSHTGFWGLVILTTWQMAGYIMIIYIAYLENVPNDLLEAAEIDGANAWQKFKNITFPLVAPAFTVSMFLTLSGAFKVYDQNLSLTNGGPGHSTTMVAMDIVNSAFKMNLMGEAQAKAVIFFIIVMIISLTQVYYNKKKEVEM</sequence>
<dbReference type="EMBL" id="RKRK01000002">
    <property type="protein sequence ID" value="RPF57655.1"/>
    <property type="molecule type" value="Genomic_DNA"/>
</dbReference>
<organism evidence="9 10">
    <name type="scientific">Abyssicoccus albus</name>
    <dbReference type="NCBI Taxonomy" id="1817405"/>
    <lineage>
        <taxon>Bacteria</taxon>
        <taxon>Bacillati</taxon>
        <taxon>Bacillota</taxon>
        <taxon>Bacilli</taxon>
        <taxon>Bacillales</taxon>
        <taxon>Abyssicoccaceae</taxon>
    </lineage>
</organism>
<dbReference type="RefSeq" id="WP_123807248.1">
    <property type="nucleotide sequence ID" value="NZ_RKRK01000002.1"/>
</dbReference>
<evidence type="ECO:0000256" key="1">
    <source>
        <dbReference type="ARBA" id="ARBA00004651"/>
    </source>
</evidence>
<dbReference type="InterPro" id="IPR051393">
    <property type="entry name" value="ABC_transporter_permease"/>
</dbReference>
<keyword evidence="2 7" id="KW-0813">Transport</keyword>
<keyword evidence="5 7" id="KW-1133">Transmembrane helix</keyword>
<evidence type="ECO:0000313" key="10">
    <source>
        <dbReference type="Proteomes" id="UP000277108"/>
    </source>
</evidence>
<dbReference type="PANTHER" id="PTHR30193">
    <property type="entry name" value="ABC TRANSPORTER PERMEASE PROTEIN"/>
    <property type="match status" value="1"/>
</dbReference>
<dbReference type="GO" id="GO:0055085">
    <property type="term" value="P:transmembrane transport"/>
    <property type="evidence" value="ECO:0007669"/>
    <property type="project" value="InterPro"/>
</dbReference>
<evidence type="ECO:0000256" key="5">
    <source>
        <dbReference type="ARBA" id="ARBA00022989"/>
    </source>
</evidence>
<feature type="transmembrane region" description="Helical" evidence="7">
    <location>
        <begin position="73"/>
        <end position="93"/>
    </location>
</feature>
<evidence type="ECO:0000256" key="6">
    <source>
        <dbReference type="ARBA" id="ARBA00023136"/>
    </source>
</evidence>
<keyword evidence="6 7" id="KW-0472">Membrane</keyword>
<accession>A0A3N5CEV8</accession>
<evidence type="ECO:0000256" key="2">
    <source>
        <dbReference type="ARBA" id="ARBA00022448"/>
    </source>
</evidence>
<dbReference type="Gene3D" id="1.10.3720.10">
    <property type="entry name" value="MetI-like"/>
    <property type="match status" value="1"/>
</dbReference>
<feature type="transmembrane region" description="Helical" evidence="7">
    <location>
        <begin position="7"/>
        <end position="32"/>
    </location>
</feature>
<dbReference type="SUPFAM" id="SSF161098">
    <property type="entry name" value="MetI-like"/>
    <property type="match status" value="1"/>
</dbReference>
<comment type="caution">
    <text evidence="9">The sequence shown here is derived from an EMBL/GenBank/DDBJ whole genome shotgun (WGS) entry which is preliminary data.</text>
</comment>
<dbReference type="InterPro" id="IPR000515">
    <property type="entry name" value="MetI-like"/>
</dbReference>
<evidence type="ECO:0000256" key="7">
    <source>
        <dbReference type="RuleBase" id="RU363032"/>
    </source>
</evidence>
<evidence type="ECO:0000256" key="3">
    <source>
        <dbReference type="ARBA" id="ARBA00022475"/>
    </source>
</evidence>
<evidence type="ECO:0000256" key="4">
    <source>
        <dbReference type="ARBA" id="ARBA00022692"/>
    </source>
</evidence>
<dbReference type="InterPro" id="IPR035906">
    <property type="entry name" value="MetI-like_sf"/>
</dbReference>
<dbReference type="PROSITE" id="PS50928">
    <property type="entry name" value="ABC_TM1"/>
    <property type="match status" value="1"/>
</dbReference>
<dbReference type="GO" id="GO:0005886">
    <property type="term" value="C:plasma membrane"/>
    <property type="evidence" value="ECO:0007669"/>
    <property type="project" value="UniProtKB-SubCell"/>
</dbReference>
<feature type="domain" description="ABC transmembrane type-1" evidence="8">
    <location>
        <begin position="67"/>
        <end position="277"/>
    </location>
</feature>
<feature type="transmembrane region" description="Helical" evidence="7">
    <location>
        <begin position="263"/>
        <end position="280"/>
    </location>
</feature>
<feature type="transmembrane region" description="Helical" evidence="7">
    <location>
        <begin position="200"/>
        <end position="221"/>
    </location>
</feature>
<feature type="transmembrane region" description="Helical" evidence="7">
    <location>
        <begin position="105"/>
        <end position="132"/>
    </location>
</feature>
<keyword evidence="10" id="KW-1185">Reference proteome</keyword>
<dbReference type="Pfam" id="PF00528">
    <property type="entry name" value="BPD_transp_1"/>
    <property type="match status" value="1"/>
</dbReference>
<dbReference type="OrthoDB" id="9778687at2"/>
<evidence type="ECO:0000313" key="9">
    <source>
        <dbReference type="EMBL" id="RPF57655.1"/>
    </source>
</evidence>
<comment type="subcellular location">
    <subcellularLocation>
        <location evidence="1 7">Cell membrane</location>
        <topology evidence="1 7">Multi-pass membrane protein</topology>
    </subcellularLocation>
</comment>
<name>A0A3N5CEV8_9BACL</name>
<dbReference type="CDD" id="cd06261">
    <property type="entry name" value="TM_PBP2"/>
    <property type="match status" value="1"/>
</dbReference>
<dbReference type="AlphaFoldDB" id="A0A3N5CEV8"/>
<keyword evidence="4 7" id="KW-0812">Transmembrane</keyword>
<keyword evidence="3" id="KW-1003">Cell membrane</keyword>